<protein>
    <recommendedName>
        <fullName evidence="3">Histidine kinase/HSP90-like ATPase domain-containing protein</fullName>
    </recommendedName>
</protein>
<proteinExistence type="predicted"/>
<accession>A0A2P4URX1</accession>
<comment type="caution">
    <text evidence="4">The sequence shown here is derived from an EMBL/GenBank/DDBJ whole genome shotgun (WGS) entry which is preliminary data.</text>
</comment>
<dbReference type="Proteomes" id="UP000242367">
    <property type="component" value="Unassembled WGS sequence"/>
</dbReference>
<dbReference type="InterPro" id="IPR050267">
    <property type="entry name" value="Anti-sigma-factor_SerPK"/>
</dbReference>
<keyword evidence="1" id="KW-0418">Kinase</keyword>
<dbReference type="InterPro" id="IPR003594">
    <property type="entry name" value="HATPase_dom"/>
</dbReference>
<evidence type="ECO:0000256" key="1">
    <source>
        <dbReference type="ARBA" id="ARBA00022527"/>
    </source>
</evidence>
<sequence>MGFGDCTHGRRQPLLGGDVQSAKPPTDIPVTNRPPATTRLAHTEEPARQTLSSEVPAAAVPTVTRQYPASLAAAGVARDQTRNALQRWGLAALASDAVLIVGELMANAVEVSGVLDRIGVHVRAERTRIVLAVWDGDAALPAPRHVELSLEALDLDEDNWDDNGGWGLTIVQSLSSACWIEQTPPRGKWVCAALTHGRM</sequence>
<dbReference type="Gene3D" id="3.30.565.10">
    <property type="entry name" value="Histidine kinase-like ATPase, C-terminal domain"/>
    <property type="match status" value="1"/>
</dbReference>
<evidence type="ECO:0000313" key="4">
    <source>
        <dbReference type="EMBL" id="POM27792.1"/>
    </source>
</evidence>
<name>A0A2P4URX1_9ACTN</name>
<dbReference type="EMBL" id="MTBP01000001">
    <property type="protein sequence ID" value="POM27792.1"/>
    <property type="molecule type" value="Genomic_DNA"/>
</dbReference>
<dbReference type="GO" id="GO:0004674">
    <property type="term" value="F:protein serine/threonine kinase activity"/>
    <property type="evidence" value="ECO:0007669"/>
    <property type="project" value="UniProtKB-KW"/>
</dbReference>
<dbReference type="InterPro" id="IPR036890">
    <property type="entry name" value="HATPase_C_sf"/>
</dbReference>
<reference evidence="4 5" key="1">
    <citation type="journal article" date="2017" name="Chemistry">
        <title>Isolation, Biosynthesis and Chemical Modifications of Rubterolones A-F: Rare Tropolone Alkaloids from Actinomadura sp. 5-2.</title>
        <authorList>
            <person name="Guo H."/>
            <person name="Benndorf R."/>
            <person name="Leichnitz D."/>
            <person name="Klassen J.L."/>
            <person name="Vollmers J."/>
            <person name="Gorls H."/>
            <person name="Steinacker M."/>
            <person name="Weigel C."/>
            <person name="Dahse H.M."/>
            <person name="Kaster A.K."/>
            <person name="de Beer Z.W."/>
            <person name="Poulsen M."/>
            <person name="Beemelmanns C."/>
        </authorList>
    </citation>
    <scope>NUCLEOTIDE SEQUENCE [LARGE SCALE GENOMIC DNA]</scope>
    <source>
        <strain evidence="4 5">5-2</strain>
    </source>
</reference>
<dbReference type="PANTHER" id="PTHR35526:SF3">
    <property type="entry name" value="ANTI-SIGMA-F FACTOR RSBW"/>
    <property type="match status" value="1"/>
</dbReference>
<organism evidence="4 5">
    <name type="scientific">Actinomadura rubteroloni</name>
    <dbReference type="NCBI Taxonomy" id="1926885"/>
    <lineage>
        <taxon>Bacteria</taxon>
        <taxon>Bacillati</taxon>
        <taxon>Actinomycetota</taxon>
        <taxon>Actinomycetes</taxon>
        <taxon>Streptosporangiales</taxon>
        <taxon>Thermomonosporaceae</taxon>
        <taxon>Actinomadura</taxon>
    </lineage>
</organism>
<dbReference type="RefSeq" id="WP_103562566.1">
    <property type="nucleotide sequence ID" value="NZ_MTBP01000001.1"/>
</dbReference>
<evidence type="ECO:0000259" key="3">
    <source>
        <dbReference type="Pfam" id="PF13581"/>
    </source>
</evidence>
<evidence type="ECO:0000256" key="2">
    <source>
        <dbReference type="SAM" id="MobiDB-lite"/>
    </source>
</evidence>
<dbReference type="SUPFAM" id="SSF55874">
    <property type="entry name" value="ATPase domain of HSP90 chaperone/DNA topoisomerase II/histidine kinase"/>
    <property type="match status" value="1"/>
</dbReference>
<feature type="region of interest" description="Disordered" evidence="2">
    <location>
        <begin position="1"/>
        <end position="36"/>
    </location>
</feature>
<dbReference type="CDD" id="cd16936">
    <property type="entry name" value="HATPase_RsbW-like"/>
    <property type="match status" value="1"/>
</dbReference>
<dbReference type="Pfam" id="PF13581">
    <property type="entry name" value="HATPase_c_2"/>
    <property type="match status" value="1"/>
</dbReference>
<dbReference type="PANTHER" id="PTHR35526">
    <property type="entry name" value="ANTI-SIGMA-F FACTOR RSBW-RELATED"/>
    <property type="match status" value="1"/>
</dbReference>
<keyword evidence="1" id="KW-0808">Transferase</keyword>
<gene>
    <name evidence="4" type="ORF">BTM25_22130</name>
</gene>
<keyword evidence="5" id="KW-1185">Reference proteome</keyword>
<keyword evidence="1" id="KW-0723">Serine/threonine-protein kinase</keyword>
<evidence type="ECO:0000313" key="5">
    <source>
        <dbReference type="Proteomes" id="UP000242367"/>
    </source>
</evidence>
<feature type="domain" description="Histidine kinase/HSP90-like ATPase" evidence="3">
    <location>
        <begin position="68"/>
        <end position="192"/>
    </location>
</feature>
<dbReference type="AlphaFoldDB" id="A0A2P4URX1"/>